<reference evidence="1 2" key="1">
    <citation type="submission" date="2018-08" db="EMBL/GenBank/DDBJ databases">
        <title>Genome and evolution of the arbuscular mycorrhizal fungus Diversispora epigaea (formerly Glomus versiforme) and its bacterial endosymbionts.</title>
        <authorList>
            <person name="Sun X."/>
            <person name="Fei Z."/>
            <person name="Harrison M."/>
        </authorList>
    </citation>
    <scope>NUCLEOTIDE SEQUENCE [LARGE SCALE GENOMIC DNA]</scope>
    <source>
        <strain evidence="1 2">IT104</strain>
    </source>
</reference>
<proteinExistence type="predicted"/>
<dbReference type="Proteomes" id="UP000266861">
    <property type="component" value="Unassembled WGS sequence"/>
</dbReference>
<gene>
    <name evidence="1" type="ORF">Glove_415g13</name>
</gene>
<comment type="caution">
    <text evidence="1">The sequence shown here is derived from an EMBL/GenBank/DDBJ whole genome shotgun (WGS) entry which is preliminary data.</text>
</comment>
<dbReference type="EMBL" id="PQFF01000368">
    <property type="protein sequence ID" value="RHZ55443.1"/>
    <property type="molecule type" value="Genomic_DNA"/>
</dbReference>
<evidence type="ECO:0000313" key="1">
    <source>
        <dbReference type="EMBL" id="RHZ55443.1"/>
    </source>
</evidence>
<name>A0A397H224_9GLOM</name>
<evidence type="ECO:0000313" key="2">
    <source>
        <dbReference type="Proteomes" id="UP000266861"/>
    </source>
</evidence>
<sequence>MVTMPLLTQQILLELSKIQTEDTVYNVPKNNNATLKMRVRALGVYTFAKKIPYIEMSLTRFFFRLTCRKEYRKEKKLPRIEKIII</sequence>
<organism evidence="1 2">
    <name type="scientific">Diversispora epigaea</name>
    <dbReference type="NCBI Taxonomy" id="1348612"/>
    <lineage>
        <taxon>Eukaryota</taxon>
        <taxon>Fungi</taxon>
        <taxon>Fungi incertae sedis</taxon>
        <taxon>Mucoromycota</taxon>
        <taxon>Glomeromycotina</taxon>
        <taxon>Glomeromycetes</taxon>
        <taxon>Diversisporales</taxon>
        <taxon>Diversisporaceae</taxon>
        <taxon>Diversispora</taxon>
    </lineage>
</organism>
<accession>A0A397H224</accession>
<keyword evidence="2" id="KW-1185">Reference proteome</keyword>
<dbReference type="AlphaFoldDB" id="A0A397H224"/>
<protein>
    <submittedName>
        <fullName evidence="1">Uncharacterized protein</fullName>
    </submittedName>
</protein>